<feature type="active site" description="Nucleophile" evidence="6">
    <location>
        <position position="165"/>
    </location>
</feature>
<evidence type="ECO:0000256" key="7">
    <source>
        <dbReference type="SAM" id="SignalP"/>
    </source>
</evidence>
<dbReference type="PROSITE" id="PS51257">
    <property type="entry name" value="PROKAR_LIPOPROTEIN"/>
    <property type="match status" value="1"/>
</dbReference>
<dbReference type="AlphaFoldDB" id="A0A2G6E4L8"/>
<dbReference type="GO" id="GO:0009252">
    <property type="term" value="P:peptidoglycan biosynthetic process"/>
    <property type="evidence" value="ECO:0007669"/>
    <property type="project" value="UniProtKB-UniPathway"/>
</dbReference>
<gene>
    <name evidence="9" type="ORF">CSB45_08760</name>
</gene>
<evidence type="ECO:0000256" key="5">
    <source>
        <dbReference type="ARBA" id="ARBA00023316"/>
    </source>
</evidence>
<dbReference type="GO" id="GO:0071555">
    <property type="term" value="P:cell wall organization"/>
    <property type="evidence" value="ECO:0007669"/>
    <property type="project" value="UniProtKB-UniRule"/>
</dbReference>
<keyword evidence="7" id="KW-0732">Signal</keyword>
<organism evidence="9">
    <name type="scientific">candidate division KSB3 bacterium</name>
    <dbReference type="NCBI Taxonomy" id="2044937"/>
    <lineage>
        <taxon>Bacteria</taxon>
        <taxon>candidate division KSB3</taxon>
    </lineage>
</organism>
<dbReference type="GO" id="GO:0016740">
    <property type="term" value="F:transferase activity"/>
    <property type="evidence" value="ECO:0007669"/>
    <property type="project" value="UniProtKB-KW"/>
</dbReference>
<evidence type="ECO:0000313" key="9">
    <source>
        <dbReference type="EMBL" id="PID57005.1"/>
    </source>
</evidence>
<dbReference type="GO" id="GO:0008360">
    <property type="term" value="P:regulation of cell shape"/>
    <property type="evidence" value="ECO:0007669"/>
    <property type="project" value="UniProtKB-UniRule"/>
</dbReference>
<keyword evidence="5 6" id="KW-0961">Cell wall biogenesis/degradation</keyword>
<evidence type="ECO:0000259" key="8">
    <source>
        <dbReference type="PROSITE" id="PS52029"/>
    </source>
</evidence>
<dbReference type="SUPFAM" id="SSF141523">
    <property type="entry name" value="L,D-transpeptidase catalytic domain-like"/>
    <property type="match status" value="1"/>
</dbReference>
<feature type="signal peptide" evidence="7">
    <location>
        <begin position="1"/>
        <end position="24"/>
    </location>
</feature>
<feature type="active site" description="Proton donor/acceptor" evidence="6">
    <location>
        <position position="149"/>
    </location>
</feature>
<dbReference type="CDD" id="cd16913">
    <property type="entry name" value="YkuD_like"/>
    <property type="match status" value="1"/>
</dbReference>
<keyword evidence="4 6" id="KW-0573">Peptidoglycan synthesis</keyword>
<dbReference type="Pfam" id="PF03734">
    <property type="entry name" value="YkuD"/>
    <property type="match status" value="1"/>
</dbReference>
<protein>
    <recommendedName>
        <fullName evidence="8">L,D-TPase catalytic domain-containing protein</fullName>
    </recommendedName>
</protein>
<evidence type="ECO:0000256" key="2">
    <source>
        <dbReference type="ARBA" id="ARBA00022679"/>
    </source>
</evidence>
<proteinExistence type="predicted"/>
<evidence type="ECO:0000256" key="4">
    <source>
        <dbReference type="ARBA" id="ARBA00022984"/>
    </source>
</evidence>
<dbReference type="Proteomes" id="UP000229740">
    <property type="component" value="Unassembled WGS sequence"/>
</dbReference>
<dbReference type="Gene3D" id="2.40.440.10">
    <property type="entry name" value="L,D-transpeptidase catalytic domain-like"/>
    <property type="match status" value="1"/>
</dbReference>
<comment type="caution">
    <text evidence="9">The sequence shown here is derived from an EMBL/GenBank/DDBJ whole genome shotgun (WGS) entry which is preliminary data.</text>
</comment>
<dbReference type="InterPro" id="IPR005490">
    <property type="entry name" value="LD_TPept_cat_dom"/>
</dbReference>
<feature type="chain" id="PRO_5013673981" description="L,D-TPase catalytic domain-containing protein" evidence="7">
    <location>
        <begin position="25"/>
        <end position="296"/>
    </location>
</feature>
<evidence type="ECO:0000256" key="6">
    <source>
        <dbReference type="PROSITE-ProRule" id="PRU01373"/>
    </source>
</evidence>
<dbReference type="PROSITE" id="PS52029">
    <property type="entry name" value="LD_TPASE"/>
    <property type="match status" value="1"/>
</dbReference>
<evidence type="ECO:0000256" key="1">
    <source>
        <dbReference type="ARBA" id="ARBA00004752"/>
    </source>
</evidence>
<dbReference type="UniPathway" id="UPA00219"/>
<dbReference type="EMBL" id="PDPS01000029">
    <property type="protein sequence ID" value="PID57005.1"/>
    <property type="molecule type" value="Genomic_DNA"/>
</dbReference>
<name>A0A2G6E4L8_9BACT</name>
<keyword evidence="3 6" id="KW-0133">Cell shape</keyword>
<reference evidence="9" key="1">
    <citation type="submission" date="2017-10" db="EMBL/GenBank/DDBJ databases">
        <title>Novel microbial diversity and functional potential in the marine mammal oral microbiome.</title>
        <authorList>
            <person name="Dudek N.K."/>
            <person name="Sun C.L."/>
            <person name="Burstein D."/>
            <person name="Kantor R.S."/>
            <person name="Aliaga Goltsman D.S."/>
            <person name="Bik E.M."/>
            <person name="Thomas B.C."/>
            <person name="Banfield J.F."/>
            <person name="Relman D.A."/>
        </authorList>
    </citation>
    <scope>NUCLEOTIDE SEQUENCE [LARGE SCALE GENOMIC DNA]</scope>
    <source>
        <strain evidence="9">DOLZORAL124_49_17</strain>
    </source>
</reference>
<dbReference type="InterPro" id="IPR038063">
    <property type="entry name" value="Transpep_catalytic_dom"/>
</dbReference>
<comment type="pathway">
    <text evidence="1 6">Cell wall biogenesis; peptidoglycan biosynthesis.</text>
</comment>
<evidence type="ECO:0000256" key="3">
    <source>
        <dbReference type="ARBA" id="ARBA00022960"/>
    </source>
</evidence>
<accession>A0A2G6E4L8</accession>
<feature type="domain" description="L,D-TPase catalytic" evidence="8">
    <location>
        <begin position="33"/>
        <end position="196"/>
    </location>
</feature>
<sequence length="296" mass="33714">MKQSFLTILLAVSACLCGNIRVYANVGGHILQQQVYLNVPSYRLSLYTQYTDKRWEQMTIPVAVGAGRTRKSQTPTGTGELYAKASGVTFQYGPQNPPDLVGKTITHSNTFDKQTLKPARIKMPDDMKSVFMQLTSDIDARFYKRYVLHETTDWYTVGTPASNGCIRIDREDMQRFYSAIAPSVSSGTFDTAVPITIDYDVAEYDQEQRMVVLHADIYSRHIDYVQAILSDLQRAGLDTRLMNMPALIGVVRQAEEQFSYAMRTIGNRLKKAPFDRFISDLEKQQLHFTFFLTFSY</sequence>
<keyword evidence="2" id="KW-0808">Transferase</keyword>